<feature type="region of interest" description="Disordered" evidence="2">
    <location>
        <begin position="612"/>
        <end position="698"/>
    </location>
</feature>
<accession>A0AAD5PNW2</accession>
<feature type="compositionally biased region" description="Basic and acidic residues" evidence="2">
    <location>
        <begin position="182"/>
        <end position="192"/>
    </location>
</feature>
<feature type="compositionally biased region" description="Basic and acidic residues" evidence="2">
    <location>
        <begin position="627"/>
        <end position="636"/>
    </location>
</feature>
<evidence type="ECO:0000313" key="3">
    <source>
        <dbReference type="EMBL" id="KAI9551459.1"/>
    </source>
</evidence>
<dbReference type="InterPro" id="IPR011993">
    <property type="entry name" value="PH-like_dom_sf"/>
</dbReference>
<feature type="region of interest" description="Disordered" evidence="2">
    <location>
        <begin position="161"/>
        <end position="214"/>
    </location>
</feature>
<dbReference type="AlphaFoldDB" id="A0AAD5PNW2"/>
<feature type="compositionally biased region" description="Low complexity" evidence="2">
    <location>
        <begin position="524"/>
        <end position="545"/>
    </location>
</feature>
<proteinExistence type="predicted"/>
<feature type="region of interest" description="Disordered" evidence="2">
    <location>
        <begin position="250"/>
        <end position="290"/>
    </location>
</feature>
<reference evidence="3 4" key="1">
    <citation type="submission" date="2022-05" db="EMBL/GenBank/DDBJ databases">
        <title>A multi-omics perspective on studying reproductive biology in Daphnia sinensis.</title>
        <authorList>
            <person name="Jia J."/>
        </authorList>
    </citation>
    <scope>NUCLEOTIDE SEQUENCE [LARGE SCALE GENOMIC DNA]</scope>
    <source>
        <strain evidence="3 4">WSL</strain>
    </source>
</reference>
<feature type="region of interest" description="Disordered" evidence="2">
    <location>
        <begin position="22"/>
        <end position="55"/>
    </location>
</feature>
<keyword evidence="4" id="KW-1185">Reference proteome</keyword>
<evidence type="ECO:0008006" key="5">
    <source>
        <dbReference type="Google" id="ProtNLM"/>
    </source>
</evidence>
<feature type="region of interest" description="Disordered" evidence="2">
    <location>
        <begin position="97"/>
        <end position="116"/>
    </location>
</feature>
<evidence type="ECO:0000256" key="2">
    <source>
        <dbReference type="SAM" id="MobiDB-lite"/>
    </source>
</evidence>
<dbReference type="Proteomes" id="UP000820818">
    <property type="component" value="Linkage Group LG10"/>
</dbReference>
<feature type="compositionally biased region" description="Polar residues" evidence="2">
    <location>
        <begin position="45"/>
        <end position="55"/>
    </location>
</feature>
<keyword evidence="1" id="KW-0175">Coiled coil</keyword>
<organism evidence="3 4">
    <name type="scientific">Daphnia sinensis</name>
    <dbReference type="NCBI Taxonomy" id="1820382"/>
    <lineage>
        <taxon>Eukaryota</taxon>
        <taxon>Metazoa</taxon>
        <taxon>Ecdysozoa</taxon>
        <taxon>Arthropoda</taxon>
        <taxon>Crustacea</taxon>
        <taxon>Branchiopoda</taxon>
        <taxon>Diplostraca</taxon>
        <taxon>Cladocera</taxon>
        <taxon>Anomopoda</taxon>
        <taxon>Daphniidae</taxon>
        <taxon>Daphnia</taxon>
        <taxon>Daphnia similis group</taxon>
    </lineage>
</organism>
<feature type="region of interest" description="Disordered" evidence="2">
    <location>
        <begin position="465"/>
        <end position="549"/>
    </location>
</feature>
<comment type="caution">
    <text evidence="3">The sequence shown here is derived from an EMBL/GenBank/DDBJ whole genome shotgun (WGS) entry which is preliminary data.</text>
</comment>
<feature type="compositionally biased region" description="Low complexity" evidence="2">
    <location>
        <begin position="252"/>
        <end position="270"/>
    </location>
</feature>
<feature type="coiled-coil region" evidence="1">
    <location>
        <begin position="425"/>
        <end position="459"/>
    </location>
</feature>
<evidence type="ECO:0000313" key="4">
    <source>
        <dbReference type="Proteomes" id="UP000820818"/>
    </source>
</evidence>
<feature type="compositionally biased region" description="Pro residues" evidence="2">
    <location>
        <begin position="27"/>
        <end position="40"/>
    </location>
</feature>
<feature type="compositionally biased region" description="Acidic residues" evidence="2">
    <location>
        <begin position="168"/>
        <end position="181"/>
    </location>
</feature>
<name>A0AAD5PNW2_9CRUS</name>
<feature type="compositionally biased region" description="Low complexity" evidence="2">
    <location>
        <begin position="279"/>
        <end position="288"/>
    </location>
</feature>
<protein>
    <recommendedName>
        <fullName evidence="5">Capon-like protein</fullName>
    </recommendedName>
</protein>
<dbReference type="Gene3D" id="2.30.29.30">
    <property type="entry name" value="Pleckstrin-homology domain (PH domain)/Phosphotyrosine-binding domain (PTB)"/>
    <property type="match status" value="1"/>
</dbReference>
<feature type="coiled-coil region" evidence="1">
    <location>
        <begin position="306"/>
        <end position="368"/>
    </location>
</feature>
<evidence type="ECO:0000256" key="1">
    <source>
        <dbReference type="SAM" id="Coils"/>
    </source>
</evidence>
<dbReference type="EMBL" id="WJBH02000010">
    <property type="protein sequence ID" value="KAI9551459.1"/>
    <property type="molecule type" value="Genomic_DNA"/>
</dbReference>
<feature type="compositionally biased region" description="Polar residues" evidence="2">
    <location>
        <begin position="484"/>
        <end position="521"/>
    </location>
</feature>
<gene>
    <name evidence="3" type="ORF">GHT06_021792</name>
</gene>
<sequence length="720" mass="78812">MKMLKQRFRERSESWLSASTDRFLVHPPHPPPSSVEPHNPPVSILSHSTTTAAAGQPNAMSTIPVIELPQHPATGLSQNAQPLHQLQDRPRKKLSFRDPEVTSAEAGASSHHPQTHQQLALLKVQGFSDSMENVDLESQAMKIVRTVGQAFEVCHKFAVPPIGHHDDGNEEEYEEEEEEEEVHGQVEEEKASQQDLQSSVDHLSLPSVDTKPPVRSVEYGTAEVTDHNHPVDLLNLSVDASPKIVMEPIRLEPSSSQQLEQLSYQQQSYPRPEPAAPTQVNQQQSQQQGTTPLALQHEVLLLKQQVEQQQQQTQAAIAQVKLLKDQLAAETAARVEAQARTHQLLIHNKELLDHIQTLVTQMQELENKVPVISNLPTPSTIPQMMAVQQQQASSRLPTLREVDCQQELVNMAAAMLTAAAASSVQNNREMQAHQLQHQLQQQQQQYAILLAQAVQQQQQQQQQVHFQQLPPAMSGSPLSPGMMGQQQTTNPQNYFQFQSNNTSSAQNSPSHLTVGGNQAIVSQPHYHSPHSPSYNNNLGPLNNGPTAVNASALQRPSSTFILPLGDVDQSGSHDSGLGSGHFQGAAVSTASAASAAALRSMEVIRRLQLIGEDSSGGGASINSLHSSDSDRQRMDSSLESMTSGGQGRPSLPTLHQQLEHLRLGNEAGGSDECRTPSSVSGGTLRRNGPFITRSTSEKVPHRNEILAQVQRTSWARHTTK</sequence>